<reference evidence="3" key="1">
    <citation type="submission" date="2016-11" db="EMBL/GenBank/DDBJ databases">
        <authorList>
            <person name="Varghese N."/>
            <person name="Submissions S."/>
        </authorList>
    </citation>
    <scope>NUCLEOTIDE SEQUENCE [LARGE SCALE GENOMIC DNA]</scope>
    <source>
        <strain evidence="3">DSM 18095</strain>
    </source>
</reference>
<dbReference type="Proteomes" id="UP000184114">
    <property type="component" value="Unassembled WGS sequence"/>
</dbReference>
<feature type="transmembrane region" description="Helical" evidence="1">
    <location>
        <begin position="321"/>
        <end position="340"/>
    </location>
</feature>
<dbReference type="PANTHER" id="PTHR37814">
    <property type="entry name" value="CONSERVED MEMBRANE PROTEIN"/>
    <property type="match status" value="1"/>
</dbReference>
<organism evidence="2 3">
    <name type="scientific">Tissierella praeacuta DSM 18095</name>
    <dbReference type="NCBI Taxonomy" id="1123404"/>
    <lineage>
        <taxon>Bacteria</taxon>
        <taxon>Bacillati</taxon>
        <taxon>Bacillota</taxon>
        <taxon>Tissierellia</taxon>
        <taxon>Tissierellales</taxon>
        <taxon>Tissierellaceae</taxon>
        <taxon>Tissierella</taxon>
    </lineage>
</organism>
<feature type="transmembrane region" description="Helical" evidence="1">
    <location>
        <begin position="216"/>
        <end position="242"/>
    </location>
</feature>
<sequence length="341" mass="37499">MKKINNRWMKIASIYVGTIIGAGFASGREIIEFFGVYGVKGILGMIIVGILFSLIGGLLLLKIYNNKINGFEELIYKLFGKKFGVVLNGVMTIFLYTGFSVMVAGSGAIFKEELDLSFNLGIIVMIIMSFIVFLFSLEGLSFINSLLVPLLVIGIVFTSIYLNLKEGYYLSNINGVNLTLKGNFLTSSLLYLGSNSLIIITVFSSLLPLMDSKKTAILGGLSGGLILLILGLSILSSMLVYYDEVAVLDIPMLRICNYIGNGYRKFYSIILWVAMFTTALANGFSFMNKVSKNKYKNFIITLFCLLSIPLAKFGFSNLVAVLYPISGVIGFVLLLFILIIL</sequence>
<dbReference type="EMBL" id="FQTY01000015">
    <property type="protein sequence ID" value="SHF01126.1"/>
    <property type="molecule type" value="Genomic_DNA"/>
</dbReference>
<dbReference type="RefSeq" id="WP_072976826.1">
    <property type="nucleotide sequence ID" value="NZ_FQTY01000015.1"/>
</dbReference>
<gene>
    <name evidence="2" type="ORF">SAMN02745784_02532</name>
</gene>
<name>A0A1M4Y668_9FIRM</name>
<accession>A0A1M4Y668</accession>
<evidence type="ECO:0000313" key="2">
    <source>
        <dbReference type="EMBL" id="SHF01126.1"/>
    </source>
</evidence>
<dbReference type="STRING" id="1123404.SAMN02745784_02532"/>
<feature type="transmembrane region" description="Helical" evidence="1">
    <location>
        <begin position="85"/>
        <end position="110"/>
    </location>
</feature>
<dbReference type="AlphaFoldDB" id="A0A1M4Y668"/>
<protein>
    <submittedName>
        <fullName evidence="2">Uncharacterized membrane protein YkvI</fullName>
    </submittedName>
</protein>
<keyword evidence="1" id="KW-0812">Transmembrane</keyword>
<evidence type="ECO:0000256" key="1">
    <source>
        <dbReference type="SAM" id="Phobius"/>
    </source>
</evidence>
<keyword evidence="3" id="KW-1185">Reference proteome</keyword>
<dbReference type="GeneID" id="90993593"/>
<feature type="transmembrane region" description="Helical" evidence="1">
    <location>
        <begin position="142"/>
        <end position="164"/>
    </location>
</feature>
<proteinExistence type="predicted"/>
<keyword evidence="1" id="KW-0472">Membrane</keyword>
<feature type="transmembrane region" description="Helical" evidence="1">
    <location>
        <begin position="298"/>
        <end position="315"/>
    </location>
</feature>
<dbReference type="PANTHER" id="PTHR37814:SF1">
    <property type="entry name" value="MEMBRANE PROTEIN"/>
    <property type="match status" value="1"/>
</dbReference>
<feature type="transmembrane region" description="Helical" evidence="1">
    <location>
        <begin position="116"/>
        <end position="135"/>
    </location>
</feature>
<feature type="transmembrane region" description="Helical" evidence="1">
    <location>
        <begin position="266"/>
        <end position="286"/>
    </location>
</feature>
<dbReference type="InterPro" id="IPR038728">
    <property type="entry name" value="YkvI-like"/>
</dbReference>
<feature type="transmembrane region" description="Helical" evidence="1">
    <location>
        <begin position="43"/>
        <end position="64"/>
    </location>
</feature>
<keyword evidence="1" id="KW-1133">Transmembrane helix</keyword>
<feature type="transmembrane region" description="Helical" evidence="1">
    <location>
        <begin position="184"/>
        <end position="209"/>
    </location>
</feature>
<evidence type="ECO:0000313" key="3">
    <source>
        <dbReference type="Proteomes" id="UP000184114"/>
    </source>
</evidence>